<dbReference type="EMBL" id="KE234152">
    <property type="protein sequence ID" value="EPQ20546.1"/>
    <property type="molecule type" value="Genomic_DNA"/>
</dbReference>
<dbReference type="AlphaFoldDB" id="S7NUC1"/>
<protein>
    <submittedName>
        <fullName evidence="2">Protein kinase C gamma type</fullName>
    </submittedName>
</protein>
<reference evidence="2 3" key="1">
    <citation type="journal article" date="2013" name="Nat. Commun.">
        <title>Genome analysis reveals insights into physiology and longevity of the Brandt's bat Myotis brandtii.</title>
        <authorList>
            <person name="Seim I."/>
            <person name="Fang X."/>
            <person name="Xiong Z."/>
            <person name="Lobanov A.V."/>
            <person name="Huang Z."/>
            <person name="Ma S."/>
            <person name="Feng Y."/>
            <person name="Turanov A.A."/>
            <person name="Zhu Y."/>
            <person name="Lenz T.L."/>
            <person name="Gerashchenko M.V."/>
            <person name="Fan D."/>
            <person name="Hee Yim S."/>
            <person name="Yao X."/>
            <person name="Jordan D."/>
            <person name="Xiong Y."/>
            <person name="Ma Y."/>
            <person name="Lyapunov A.N."/>
            <person name="Chen G."/>
            <person name="Kulakova O.I."/>
            <person name="Sun Y."/>
            <person name="Lee S.G."/>
            <person name="Bronson R.T."/>
            <person name="Moskalev A.A."/>
            <person name="Sunyaev S.R."/>
            <person name="Zhang G."/>
            <person name="Krogh A."/>
            <person name="Wang J."/>
            <person name="Gladyshev V.N."/>
        </authorList>
    </citation>
    <scope>NUCLEOTIDE SEQUENCE [LARGE SCALE GENOMIC DNA]</scope>
</reference>
<dbReference type="Proteomes" id="UP000052978">
    <property type="component" value="Unassembled WGS sequence"/>
</dbReference>
<keyword evidence="2" id="KW-0808">Transferase</keyword>
<feature type="region of interest" description="Disordered" evidence="1">
    <location>
        <begin position="34"/>
        <end position="89"/>
    </location>
</feature>
<evidence type="ECO:0000313" key="2">
    <source>
        <dbReference type="EMBL" id="EPQ20546.1"/>
    </source>
</evidence>
<proteinExistence type="predicted"/>
<evidence type="ECO:0000256" key="1">
    <source>
        <dbReference type="SAM" id="MobiDB-lite"/>
    </source>
</evidence>
<keyword evidence="3" id="KW-1185">Reference proteome</keyword>
<dbReference type="GO" id="GO:0016301">
    <property type="term" value="F:kinase activity"/>
    <property type="evidence" value="ECO:0007669"/>
    <property type="project" value="UniProtKB-KW"/>
</dbReference>
<sequence length="102" mass="11604">MNVHRRCVRSVPSLCGVDHTERRGRLQLEIRAPTADEIHITGEAPPLRGPAHTQTREDHAPRRPRPYRAPPSETSTTWPRPFELAPPSPPLATFRPPFFPFI</sequence>
<keyword evidence="2" id="KW-0418">Kinase</keyword>
<evidence type="ECO:0000313" key="3">
    <source>
        <dbReference type="Proteomes" id="UP000052978"/>
    </source>
</evidence>
<gene>
    <name evidence="2" type="ORF">D623_10000007</name>
</gene>
<accession>S7NUC1</accession>
<organism evidence="2 3">
    <name type="scientific">Myotis brandtii</name>
    <name type="common">Brandt's bat</name>
    <dbReference type="NCBI Taxonomy" id="109478"/>
    <lineage>
        <taxon>Eukaryota</taxon>
        <taxon>Metazoa</taxon>
        <taxon>Chordata</taxon>
        <taxon>Craniata</taxon>
        <taxon>Vertebrata</taxon>
        <taxon>Euteleostomi</taxon>
        <taxon>Mammalia</taxon>
        <taxon>Eutheria</taxon>
        <taxon>Laurasiatheria</taxon>
        <taxon>Chiroptera</taxon>
        <taxon>Yangochiroptera</taxon>
        <taxon>Vespertilionidae</taxon>
        <taxon>Myotis</taxon>
    </lineage>
</organism>
<name>S7NUC1_MYOBR</name>
<dbReference type="Gene3D" id="3.30.60.20">
    <property type="match status" value="1"/>
</dbReference>